<dbReference type="AlphaFoldDB" id="A0A1X7UZH4"/>
<proteinExistence type="predicted"/>
<accession>A0A1X7UZH4</accession>
<evidence type="ECO:0000313" key="1">
    <source>
        <dbReference type="EnsemblMetazoa" id="Aqu2.1.33101_001"/>
    </source>
</evidence>
<dbReference type="InParanoid" id="A0A1X7UZH4"/>
<organism evidence="1">
    <name type="scientific">Amphimedon queenslandica</name>
    <name type="common">Sponge</name>
    <dbReference type="NCBI Taxonomy" id="400682"/>
    <lineage>
        <taxon>Eukaryota</taxon>
        <taxon>Metazoa</taxon>
        <taxon>Porifera</taxon>
        <taxon>Demospongiae</taxon>
        <taxon>Heteroscleromorpha</taxon>
        <taxon>Haplosclerida</taxon>
        <taxon>Niphatidae</taxon>
        <taxon>Amphimedon</taxon>
    </lineage>
</organism>
<name>A0A1X7UZH4_AMPQE</name>
<sequence length="49" mass="5481">MVTGGISLRETVSMVRGSGVWMKVLLVVMEVSGRHVERGRVSFGWLMMK</sequence>
<reference evidence="1" key="1">
    <citation type="submission" date="2017-05" db="UniProtKB">
        <authorList>
            <consortium name="EnsemblMetazoa"/>
        </authorList>
    </citation>
    <scope>IDENTIFICATION</scope>
</reference>
<dbReference type="EnsemblMetazoa" id="Aqu2.1.33101_001">
    <property type="protein sequence ID" value="Aqu2.1.33101_001"/>
    <property type="gene ID" value="Aqu2.1.33101"/>
</dbReference>
<protein>
    <submittedName>
        <fullName evidence="1">Uncharacterized protein</fullName>
    </submittedName>
</protein>